<dbReference type="RefSeq" id="WP_166584699.1">
    <property type="nucleotide sequence ID" value="NZ_WWEO01000039.1"/>
</dbReference>
<evidence type="ECO:0000256" key="1">
    <source>
        <dbReference type="SAM" id="SignalP"/>
    </source>
</evidence>
<dbReference type="Gene3D" id="2.40.160.50">
    <property type="entry name" value="membrane protein fhac: a member of the omp85/tpsb transporter family"/>
    <property type="match status" value="1"/>
</dbReference>
<reference evidence="2" key="2">
    <citation type="submission" date="2020-10" db="EMBL/GenBank/DDBJ databases">
        <title>Mucilaginibacter sp. nov., isolated from soil.</title>
        <authorList>
            <person name="Jeon C.O."/>
        </authorList>
    </citation>
    <scope>NUCLEOTIDE SEQUENCE</scope>
    <source>
        <strain evidence="2">R11</strain>
    </source>
</reference>
<reference evidence="2" key="1">
    <citation type="submission" date="2020-01" db="EMBL/GenBank/DDBJ databases">
        <authorList>
            <person name="Seo Y.L."/>
        </authorList>
    </citation>
    <scope>NUCLEOTIDE SEQUENCE</scope>
    <source>
        <strain evidence="2">R11</strain>
    </source>
</reference>
<keyword evidence="1" id="KW-0732">Signal</keyword>
<keyword evidence="3" id="KW-1185">Reference proteome</keyword>
<dbReference type="Proteomes" id="UP000638732">
    <property type="component" value="Unassembled WGS sequence"/>
</dbReference>
<dbReference type="EMBL" id="WWEO01000039">
    <property type="protein sequence ID" value="NCD68676.1"/>
    <property type="molecule type" value="Genomic_DNA"/>
</dbReference>
<gene>
    <name evidence="2" type="ORF">GSY63_04840</name>
</gene>
<name>A0A965ZFF5_9SPHI</name>
<proteinExistence type="predicted"/>
<organism evidence="2 3">
    <name type="scientific">Mucilaginibacter agri</name>
    <dbReference type="NCBI Taxonomy" id="2695265"/>
    <lineage>
        <taxon>Bacteria</taxon>
        <taxon>Pseudomonadati</taxon>
        <taxon>Bacteroidota</taxon>
        <taxon>Sphingobacteriia</taxon>
        <taxon>Sphingobacteriales</taxon>
        <taxon>Sphingobacteriaceae</taxon>
        <taxon>Mucilaginibacter</taxon>
    </lineage>
</organism>
<accession>A0A965ZFF5</accession>
<comment type="caution">
    <text evidence="2">The sequence shown here is derived from an EMBL/GenBank/DDBJ whole genome shotgun (WGS) entry which is preliminary data.</text>
</comment>
<protein>
    <recommendedName>
        <fullName evidence="4">Bacterial surface antigen (D15) domain-containing protein</fullName>
    </recommendedName>
</protein>
<evidence type="ECO:0000313" key="2">
    <source>
        <dbReference type="EMBL" id="NCD68676.1"/>
    </source>
</evidence>
<feature type="signal peptide" evidence="1">
    <location>
        <begin position="1"/>
        <end position="23"/>
    </location>
</feature>
<evidence type="ECO:0000313" key="3">
    <source>
        <dbReference type="Proteomes" id="UP000638732"/>
    </source>
</evidence>
<dbReference type="PROSITE" id="PS51257">
    <property type="entry name" value="PROKAR_LIPOPROTEIN"/>
    <property type="match status" value="1"/>
</dbReference>
<feature type="chain" id="PRO_5036878603" description="Bacterial surface antigen (D15) domain-containing protein" evidence="1">
    <location>
        <begin position="24"/>
        <end position="415"/>
    </location>
</feature>
<evidence type="ECO:0008006" key="4">
    <source>
        <dbReference type="Google" id="ProtNLM"/>
    </source>
</evidence>
<dbReference type="AlphaFoldDB" id="A0A965ZFF5"/>
<sequence length="415" mass="46018">MGKPLLLTLTLLLACCFTVSLRAQQNKEIHITRYPGRDSVEVLKDSVRQVDLYDVLKGWMGKKQPKVQSQPVITSKPNFSIIPAIGYTLTSGFAVSLSGNAIFKLDSLSKVSTVTASATISSRKQLLIPVQSTIWLRNGKYVLIGDYRFYKYPQSTYGLGSVSPAENQNPMNFNLIRFYETIMRKITGNFYLGLGYAIDYHANISEEGLKTGVPTDYVLYGAATHTVSSGLTFNALYDSRDNSINASHGGYASMQFKDNYKFLGSNSGWRSLILDVRKYFRFPASSENVLAFWSYDWVVISGKPPYLDLPANGWDAYSTTSRGYIQGRFRGAQMLYFESEYRFRITRNGLLGGVLFANAQAFSAAPGTNVQSIQPAIGPGLRLKLNKVSRTNICLDYGFGAHGSNGLFVNVGEVF</sequence>